<feature type="non-terminal residue" evidence="1">
    <location>
        <position position="1"/>
    </location>
</feature>
<proteinExistence type="predicted"/>
<reference evidence="1" key="1">
    <citation type="journal article" date="2014" name="Front. Microbiol.">
        <title>High frequency of phylogenetically diverse reductive dehalogenase-homologous genes in deep subseafloor sedimentary metagenomes.</title>
        <authorList>
            <person name="Kawai M."/>
            <person name="Futagami T."/>
            <person name="Toyoda A."/>
            <person name="Takaki Y."/>
            <person name="Nishi S."/>
            <person name="Hori S."/>
            <person name="Arai W."/>
            <person name="Tsubouchi T."/>
            <person name="Morono Y."/>
            <person name="Uchiyama I."/>
            <person name="Ito T."/>
            <person name="Fujiyama A."/>
            <person name="Inagaki F."/>
            <person name="Takami H."/>
        </authorList>
    </citation>
    <scope>NUCLEOTIDE SEQUENCE</scope>
    <source>
        <strain evidence="1">Expedition CK06-06</strain>
    </source>
</reference>
<dbReference type="AlphaFoldDB" id="X0WDI0"/>
<sequence length="85" mass="9799">VSPYSDTPLSIYPESTRWLAENLQDPEIKTYPSFTHGTALPNIVSLYLHDRFADMMVSTVEISYEATQIVEVQEEAEFDRTWDIV</sequence>
<accession>X0WDI0</accession>
<gene>
    <name evidence="1" type="ORF">S01H1_69695</name>
</gene>
<dbReference type="EMBL" id="BARS01046289">
    <property type="protein sequence ID" value="GAG28700.1"/>
    <property type="molecule type" value="Genomic_DNA"/>
</dbReference>
<comment type="caution">
    <text evidence="1">The sequence shown here is derived from an EMBL/GenBank/DDBJ whole genome shotgun (WGS) entry which is preliminary data.</text>
</comment>
<name>X0WDI0_9ZZZZ</name>
<protein>
    <submittedName>
        <fullName evidence="1">Uncharacterized protein</fullName>
    </submittedName>
</protein>
<organism evidence="1">
    <name type="scientific">marine sediment metagenome</name>
    <dbReference type="NCBI Taxonomy" id="412755"/>
    <lineage>
        <taxon>unclassified sequences</taxon>
        <taxon>metagenomes</taxon>
        <taxon>ecological metagenomes</taxon>
    </lineage>
</organism>
<evidence type="ECO:0000313" key="1">
    <source>
        <dbReference type="EMBL" id="GAG28700.1"/>
    </source>
</evidence>